<evidence type="ECO:0000256" key="1">
    <source>
        <dbReference type="SAM" id="Phobius"/>
    </source>
</evidence>
<accession>A0A939DBJ8</accession>
<dbReference type="AlphaFoldDB" id="A0A939DBJ8"/>
<dbReference type="Gene3D" id="2.160.20.80">
    <property type="entry name" value="E3 ubiquitin-protein ligase SopA"/>
    <property type="match status" value="2"/>
</dbReference>
<dbReference type="PANTHER" id="PTHR14136">
    <property type="entry name" value="BTB_POZ DOMAIN-CONTAINING PROTEIN KCTD9"/>
    <property type="match status" value="1"/>
</dbReference>
<feature type="transmembrane region" description="Helical" evidence="1">
    <location>
        <begin position="332"/>
        <end position="355"/>
    </location>
</feature>
<dbReference type="SUPFAM" id="SSF81324">
    <property type="entry name" value="Voltage-gated potassium channels"/>
    <property type="match status" value="1"/>
</dbReference>
<evidence type="ECO:0000313" key="3">
    <source>
        <dbReference type="EMBL" id="MBN7794994.1"/>
    </source>
</evidence>
<dbReference type="InterPro" id="IPR051082">
    <property type="entry name" value="Pentapeptide-BTB/POZ_domain"/>
</dbReference>
<reference evidence="3" key="1">
    <citation type="submission" date="2021-02" db="EMBL/GenBank/DDBJ databases">
        <title>PHA producing bacteria isolated from coastal sediment in Guangdong, Shenzhen.</title>
        <authorList>
            <person name="Zheng W."/>
            <person name="Yu S."/>
            <person name="Huang Y."/>
        </authorList>
    </citation>
    <scope>NUCLEOTIDE SEQUENCE</scope>
    <source>
        <strain evidence="3">TN14-10</strain>
    </source>
</reference>
<keyword evidence="1" id="KW-0472">Membrane</keyword>
<feature type="transmembrane region" description="Helical" evidence="1">
    <location>
        <begin position="361"/>
        <end position="385"/>
    </location>
</feature>
<proteinExistence type="predicted"/>
<comment type="caution">
    <text evidence="3">The sequence shown here is derived from an EMBL/GenBank/DDBJ whole genome shotgun (WGS) entry which is preliminary data.</text>
</comment>
<keyword evidence="1" id="KW-0812">Transmembrane</keyword>
<dbReference type="Pfam" id="PF00805">
    <property type="entry name" value="Pentapeptide"/>
    <property type="match status" value="5"/>
</dbReference>
<dbReference type="PANTHER" id="PTHR14136:SF17">
    <property type="entry name" value="BTB_POZ DOMAIN-CONTAINING PROTEIN KCTD9"/>
    <property type="match status" value="1"/>
</dbReference>
<evidence type="ECO:0000313" key="4">
    <source>
        <dbReference type="Proteomes" id="UP000664303"/>
    </source>
</evidence>
<evidence type="ECO:0000259" key="2">
    <source>
        <dbReference type="Pfam" id="PF07885"/>
    </source>
</evidence>
<feature type="domain" description="Potassium channel" evidence="2">
    <location>
        <begin position="308"/>
        <end position="388"/>
    </location>
</feature>
<organism evidence="3 4">
    <name type="scientific">Parahaliea mediterranea</name>
    <dbReference type="NCBI Taxonomy" id="651086"/>
    <lineage>
        <taxon>Bacteria</taxon>
        <taxon>Pseudomonadati</taxon>
        <taxon>Pseudomonadota</taxon>
        <taxon>Gammaproteobacteria</taxon>
        <taxon>Cellvibrionales</taxon>
        <taxon>Halieaceae</taxon>
        <taxon>Parahaliea</taxon>
    </lineage>
</organism>
<dbReference type="Pfam" id="PF07885">
    <property type="entry name" value="Ion_trans_2"/>
    <property type="match status" value="1"/>
</dbReference>
<dbReference type="InterPro" id="IPR013099">
    <property type="entry name" value="K_chnl_dom"/>
</dbReference>
<keyword evidence="1" id="KW-1133">Transmembrane helix</keyword>
<dbReference type="Gene3D" id="1.10.287.70">
    <property type="match status" value="1"/>
</dbReference>
<dbReference type="EMBL" id="JAFKCZ010000001">
    <property type="protein sequence ID" value="MBN7794994.1"/>
    <property type="molecule type" value="Genomic_DNA"/>
</dbReference>
<dbReference type="Proteomes" id="UP000664303">
    <property type="component" value="Unassembled WGS sequence"/>
</dbReference>
<dbReference type="SUPFAM" id="SSF141571">
    <property type="entry name" value="Pentapeptide repeat-like"/>
    <property type="match status" value="2"/>
</dbReference>
<feature type="transmembrane region" description="Helical" evidence="1">
    <location>
        <begin position="301"/>
        <end position="320"/>
    </location>
</feature>
<keyword evidence="4" id="KW-1185">Reference proteome</keyword>
<protein>
    <submittedName>
        <fullName evidence="3">Pentapeptide repeat-containing protein</fullName>
    </submittedName>
</protein>
<dbReference type="InterPro" id="IPR001646">
    <property type="entry name" value="5peptide_repeat"/>
</dbReference>
<name>A0A939DBJ8_9GAMM</name>
<sequence>MPLWAILKLGGARSRAMGRHEELTHILGQHQRWLQSERQQGARADLSGAELDGVELAGADLSGAVLRGVLLRNADLSRARLIHADLRDASLQDANLSGANLMLTDFSGADMLGANLTGVISSGDLGQVRRGPRFRDADLRNALLAGAHCYISDFTGANLAGAEMAGVMLERAKLADTDLSALDFSGANLCQADLRRCNLSDANLRGANLIHANLEEATLSRADVSGAALQSANLANAKVDGIRYDRKARFQGIRVDSCYGSSRFKRHAQDQDYIEEFKAAHPYYYALWRGLTDCGRSMTRVVVWSATLAVFFGLVFYSLGREAFALSHPDTLPWSLFSMMYYSVVTFTTLGFGDITPRTPLAAALVMVEVVTGYLMLGILISILATKVARRS</sequence>
<gene>
    <name evidence="3" type="ORF">JYP50_00230</name>
</gene>